<keyword evidence="5" id="KW-0472">Membrane</keyword>
<comment type="caution">
    <text evidence="7">The sequence shown here is derived from an EMBL/GenBank/DDBJ whole genome shotgun (WGS) entry which is preliminary data.</text>
</comment>
<dbReference type="Pfam" id="PF13442">
    <property type="entry name" value="Cytochrome_CBB3"/>
    <property type="match status" value="1"/>
</dbReference>
<dbReference type="PANTHER" id="PTHR35008:SF8">
    <property type="entry name" value="ALCOHOL DEHYDROGENASE CYTOCHROME C SUBUNIT"/>
    <property type="match status" value="1"/>
</dbReference>
<evidence type="ECO:0000313" key="7">
    <source>
        <dbReference type="EMBL" id="KKU36504.1"/>
    </source>
</evidence>
<keyword evidence="1 4" id="KW-0349">Heme</keyword>
<keyword evidence="5" id="KW-1133">Transmembrane helix</keyword>
<dbReference type="InterPro" id="IPR051459">
    <property type="entry name" value="Cytochrome_c-type_DH"/>
</dbReference>
<feature type="transmembrane region" description="Helical" evidence="5">
    <location>
        <begin position="6"/>
        <end position="32"/>
    </location>
</feature>
<dbReference type="EMBL" id="LCMJ01000004">
    <property type="protein sequence ID" value="KKU36504.1"/>
    <property type="molecule type" value="Genomic_DNA"/>
</dbReference>
<dbReference type="PANTHER" id="PTHR35008">
    <property type="entry name" value="BLL4482 PROTEIN-RELATED"/>
    <property type="match status" value="1"/>
</dbReference>
<keyword evidence="3 4" id="KW-0408">Iron</keyword>
<evidence type="ECO:0000256" key="1">
    <source>
        <dbReference type="ARBA" id="ARBA00022617"/>
    </source>
</evidence>
<dbReference type="AlphaFoldDB" id="A0A0G1PUQ7"/>
<dbReference type="InterPro" id="IPR036909">
    <property type="entry name" value="Cyt_c-like_dom_sf"/>
</dbReference>
<name>A0A0G1PUQ7_9BACT</name>
<evidence type="ECO:0000259" key="6">
    <source>
        <dbReference type="PROSITE" id="PS51007"/>
    </source>
</evidence>
<proteinExistence type="predicted"/>
<dbReference type="InterPro" id="IPR009056">
    <property type="entry name" value="Cyt_c-like_dom"/>
</dbReference>
<dbReference type="Proteomes" id="UP000034067">
    <property type="component" value="Unassembled WGS sequence"/>
</dbReference>
<dbReference type="Gene3D" id="1.10.760.10">
    <property type="entry name" value="Cytochrome c-like domain"/>
    <property type="match status" value="1"/>
</dbReference>
<dbReference type="GO" id="GO:0020037">
    <property type="term" value="F:heme binding"/>
    <property type="evidence" value="ECO:0007669"/>
    <property type="project" value="InterPro"/>
</dbReference>
<evidence type="ECO:0000256" key="3">
    <source>
        <dbReference type="ARBA" id="ARBA00023004"/>
    </source>
</evidence>
<sequence>MKERLLIIPVFIIGIVLIVFCGTIFTTLAVAAGNAQNGKVLYGKSCVGCHRPKGEGMPPMIPSLRDGRVKQMTDGQLFQKISKGVPGTGMPPYADTYSEDQIHDIVSYIRELQK</sequence>
<protein>
    <recommendedName>
        <fullName evidence="6">Cytochrome c domain-containing protein</fullName>
    </recommendedName>
</protein>
<keyword evidence="2 4" id="KW-0479">Metal-binding</keyword>
<gene>
    <name evidence="7" type="ORF">UX48_C0004G0011</name>
</gene>
<evidence type="ECO:0000313" key="8">
    <source>
        <dbReference type="Proteomes" id="UP000034067"/>
    </source>
</evidence>
<dbReference type="SUPFAM" id="SSF46626">
    <property type="entry name" value="Cytochrome c"/>
    <property type="match status" value="1"/>
</dbReference>
<evidence type="ECO:0000256" key="5">
    <source>
        <dbReference type="SAM" id="Phobius"/>
    </source>
</evidence>
<dbReference type="GO" id="GO:0009055">
    <property type="term" value="F:electron transfer activity"/>
    <property type="evidence" value="ECO:0007669"/>
    <property type="project" value="InterPro"/>
</dbReference>
<accession>A0A0G1PUQ7</accession>
<reference evidence="7 8" key="1">
    <citation type="journal article" date="2015" name="Nature">
        <title>rRNA introns, odd ribosomes, and small enigmatic genomes across a large radiation of phyla.</title>
        <authorList>
            <person name="Brown C.T."/>
            <person name="Hug L.A."/>
            <person name="Thomas B.C."/>
            <person name="Sharon I."/>
            <person name="Castelle C.J."/>
            <person name="Singh A."/>
            <person name="Wilkins M.J."/>
            <person name="Williams K.H."/>
            <person name="Banfield J.F."/>
        </authorList>
    </citation>
    <scope>NUCLEOTIDE SEQUENCE [LARGE SCALE GENOMIC DNA]</scope>
</reference>
<organism evidence="7 8">
    <name type="scientific">Candidatus Azambacteria bacterium GW2011_GWB1_46_27</name>
    <dbReference type="NCBI Taxonomy" id="1618617"/>
    <lineage>
        <taxon>Bacteria</taxon>
        <taxon>Candidatus Azamiibacteriota</taxon>
    </lineage>
</organism>
<dbReference type="GO" id="GO:0046872">
    <property type="term" value="F:metal ion binding"/>
    <property type="evidence" value="ECO:0007669"/>
    <property type="project" value="UniProtKB-KW"/>
</dbReference>
<feature type="domain" description="Cytochrome c" evidence="6">
    <location>
        <begin position="33"/>
        <end position="113"/>
    </location>
</feature>
<evidence type="ECO:0000256" key="4">
    <source>
        <dbReference type="PROSITE-ProRule" id="PRU00433"/>
    </source>
</evidence>
<keyword evidence="5" id="KW-0812">Transmembrane</keyword>
<dbReference type="PROSITE" id="PS51007">
    <property type="entry name" value="CYTC"/>
    <property type="match status" value="1"/>
</dbReference>
<evidence type="ECO:0000256" key="2">
    <source>
        <dbReference type="ARBA" id="ARBA00022723"/>
    </source>
</evidence>